<feature type="transmembrane region" description="Helical" evidence="8">
    <location>
        <begin position="310"/>
        <end position="334"/>
    </location>
</feature>
<dbReference type="InterPro" id="IPR020846">
    <property type="entry name" value="MFS_dom"/>
</dbReference>
<feature type="region of interest" description="Disordered" evidence="7">
    <location>
        <begin position="1"/>
        <end position="25"/>
    </location>
</feature>
<evidence type="ECO:0000256" key="4">
    <source>
        <dbReference type="ARBA" id="ARBA00022692"/>
    </source>
</evidence>
<dbReference type="Proteomes" id="UP000747542">
    <property type="component" value="Unassembled WGS sequence"/>
</dbReference>
<proteinExistence type="inferred from homology"/>
<feature type="transmembrane region" description="Helical" evidence="8">
    <location>
        <begin position="381"/>
        <end position="399"/>
    </location>
</feature>
<comment type="similarity">
    <text evidence="2">Belongs to the major facilitator superfamily. Sugar transporter (TC 2.A.1.1) family.</text>
</comment>
<evidence type="ECO:0000313" key="11">
    <source>
        <dbReference type="Proteomes" id="UP000747542"/>
    </source>
</evidence>
<name>A0A8J5KFQ8_HOMAM</name>
<keyword evidence="11" id="KW-1185">Reference proteome</keyword>
<evidence type="ECO:0000313" key="10">
    <source>
        <dbReference type="EMBL" id="KAG7168654.1"/>
    </source>
</evidence>
<protein>
    <submittedName>
        <fullName evidence="10">Proton myo-inositol cotransporter-like 2</fullName>
    </submittedName>
</protein>
<feature type="transmembrane region" description="Helical" evidence="8">
    <location>
        <begin position="173"/>
        <end position="195"/>
    </location>
</feature>
<comment type="caution">
    <text evidence="10">The sequence shown here is derived from an EMBL/GenBank/DDBJ whole genome shotgun (WGS) entry which is preliminary data.</text>
</comment>
<keyword evidence="5 8" id="KW-1133">Transmembrane helix</keyword>
<dbReference type="InterPro" id="IPR005828">
    <property type="entry name" value="MFS_sugar_transport-like"/>
</dbReference>
<dbReference type="EMBL" id="JAHLQT010019684">
    <property type="protein sequence ID" value="KAG7168654.1"/>
    <property type="molecule type" value="Genomic_DNA"/>
</dbReference>
<feature type="domain" description="Major facilitator superfamily (MFS) profile" evidence="9">
    <location>
        <begin position="1"/>
        <end position="403"/>
    </location>
</feature>
<feature type="transmembrane region" description="Helical" evidence="8">
    <location>
        <begin position="92"/>
        <end position="113"/>
    </location>
</feature>
<dbReference type="Pfam" id="PF00083">
    <property type="entry name" value="Sugar_tr"/>
    <property type="match status" value="3"/>
</dbReference>
<accession>A0A8J5KFQ8</accession>
<feature type="transmembrane region" description="Helical" evidence="8">
    <location>
        <begin position="202"/>
        <end position="226"/>
    </location>
</feature>
<dbReference type="PROSITE" id="PS00216">
    <property type="entry name" value="SUGAR_TRANSPORT_1"/>
    <property type="match status" value="1"/>
</dbReference>
<feature type="transmembrane region" description="Helical" evidence="8">
    <location>
        <begin position="31"/>
        <end position="50"/>
    </location>
</feature>
<comment type="subcellular location">
    <subcellularLocation>
        <location evidence="1">Membrane</location>
        <topology evidence="1">Multi-pass membrane protein</topology>
    </subcellularLocation>
</comment>
<keyword evidence="6 8" id="KW-0472">Membrane</keyword>
<evidence type="ECO:0000256" key="5">
    <source>
        <dbReference type="ARBA" id="ARBA00022989"/>
    </source>
</evidence>
<dbReference type="PRINTS" id="PR00171">
    <property type="entry name" value="SUGRTRNSPORT"/>
</dbReference>
<dbReference type="PROSITE" id="PS00217">
    <property type="entry name" value="SUGAR_TRANSPORT_2"/>
    <property type="match status" value="1"/>
</dbReference>
<dbReference type="GO" id="GO:0016324">
    <property type="term" value="C:apical plasma membrane"/>
    <property type="evidence" value="ECO:0007669"/>
    <property type="project" value="TreeGrafter"/>
</dbReference>
<keyword evidence="4 8" id="KW-0812">Transmembrane</keyword>
<dbReference type="Gene3D" id="1.20.1250.20">
    <property type="entry name" value="MFS general substrate transporter like domains"/>
    <property type="match status" value="3"/>
</dbReference>
<feature type="transmembrane region" description="Helical" evidence="8">
    <location>
        <begin position="355"/>
        <end position="375"/>
    </location>
</feature>
<evidence type="ECO:0000256" key="1">
    <source>
        <dbReference type="ARBA" id="ARBA00004141"/>
    </source>
</evidence>
<evidence type="ECO:0000256" key="8">
    <source>
        <dbReference type="SAM" id="Phobius"/>
    </source>
</evidence>
<reference evidence="10" key="1">
    <citation type="journal article" date="2021" name="Sci. Adv.">
        <title>The American lobster genome reveals insights on longevity, neural, and immune adaptations.</title>
        <authorList>
            <person name="Polinski J.M."/>
            <person name="Zimin A.V."/>
            <person name="Clark K.F."/>
            <person name="Kohn A.B."/>
            <person name="Sadowski N."/>
            <person name="Timp W."/>
            <person name="Ptitsyn A."/>
            <person name="Khanna P."/>
            <person name="Romanova D.Y."/>
            <person name="Williams P."/>
            <person name="Greenwood S.J."/>
            <person name="Moroz L.L."/>
            <person name="Walt D.R."/>
            <person name="Bodnar A.G."/>
        </authorList>
    </citation>
    <scope>NUCLEOTIDE SEQUENCE</scope>
    <source>
        <strain evidence="10">GMGI-L3</strain>
    </source>
</reference>
<dbReference type="PROSITE" id="PS50850">
    <property type="entry name" value="MFS"/>
    <property type="match status" value="1"/>
</dbReference>
<evidence type="ECO:0000256" key="7">
    <source>
        <dbReference type="SAM" id="MobiDB-lite"/>
    </source>
</evidence>
<feature type="transmembrane region" description="Helical" evidence="8">
    <location>
        <begin position="125"/>
        <end position="148"/>
    </location>
</feature>
<dbReference type="InterPro" id="IPR050814">
    <property type="entry name" value="Myo-inositol_Transporter"/>
</dbReference>
<evidence type="ECO:0000256" key="2">
    <source>
        <dbReference type="ARBA" id="ARBA00010992"/>
    </source>
</evidence>
<dbReference type="PANTHER" id="PTHR48020:SF12">
    <property type="entry name" value="PROTON MYO-INOSITOL COTRANSPORTER"/>
    <property type="match status" value="1"/>
</dbReference>
<feature type="transmembrane region" description="Helical" evidence="8">
    <location>
        <begin position="62"/>
        <end position="80"/>
    </location>
</feature>
<evidence type="ECO:0000256" key="3">
    <source>
        <dbReference type="ARBA" id="ARBA00022448"/>
    </source>
</evidence>
<keyword evidence="3" id="KW-0813">Transport</keyword>
<dbReference type="GO" id="GO:0005366">
    <property type="term" value="F:myo-inositol:proton symporter activity"/>
    <property type="evidence" value="ECO:0007669"/>
    <property type="project" value="TreeGrafter"/>
</dbReference>
<gene>
    <name evidence="10" type="primary">Slc2A13-L2</name>
    <name evidence="10" type="ORF">Hamer_G025695</name>
</gene>
<dbReference type="InterPro" id="IPR005829">
    <property type="entry name" value="Sugar_transporter_CS"/>
</dbReference>
<dbReference type="InterPro" id="IPR003663">
    <property type="entry name" value="Sugar/inositol_transpt"/>
</dbReference>
<evidence type="ECO:0000256" key="6">
    <source>
        <dbReference type="ARBA" id="ARBA00023136"/>
    </source>
</evidence>
<dbReference type="SUPFAM" id="SSF103473">
    <property type="entry name" value="MFS general substrate transporter"/>
    <property type="match status" value="1"/>
</dbReference>
<dbReference type="InterPro" id="IPR036259">
    <property type="entry name" value="MFS_trans_sf"/>
</dbReference>
<evidence type="ECO:0000259" key="9">
    <source>
        <dbReference type="PROSITE" id="PS50850"/>
    </source>
</evidence>
<sequence length="426" mass="45418">MDDQAPLLSPATGSTAMGADRAKQHEPPPPALFLLAGFSALGGFLFGYDTGVISGAMILIRLLRQASIILSASMVFTVGGGDGRGSEKTTLLIGRIIVGIGIGFASMAVPVYLSESAPVELRGRLTVTNTLFITGGQTVAGIVCGSFATTSHGWRYYSASIITMAGVSDEATAIWLAAATSTMNFLGTFIGLWLVERVGRRPLILGSLLGVIGSLFLLGMSFQMAYTHSPGVQMPGHDIECQVDTCGICTSLSACGFCFHGEVDDVNNSSCVAANHSTYDQMSTSGLCSNSTLLDSGEITFAYDWCPYEYAWMSVLVLGLYLLFFSPGMGPMPWTLNSEIFPGWARATCTSLTTSVNWASNLLVSLTFLTLTEILLKYGAFYFYMGLATLGLVTLYTLLPETRGVPLEEIESLFSGPLLAGLKRRR</sequence>
<organism evidence="10 11">
    <name type="scientific">Homarus americanus</name>
    <name type="common">American lobster</name>
    <dbReference type="NCBI Taxonomy" id="6706"/>
    <lineage>
        <taxon>Eukaryota</taxon>
        <taxon>Metazoa</taxon>
        <taxon>Ecdysozoa</taxon>
        <taxon>Arthropoda</taxon>
        <taxon>Crustacea</taxon>
        <taxon>Multicrustacea</taxon>
        <taxon>Malacostraca</taxon>
        <taxon>Eumalacostraca</taxon>
        <taxon>Eucarida</taxon>
        <taxon>Decapoda</taxon>
        <taxon>Pleocyemata</taxon>
        <taxon>Astacidea</taxon>
        <taxon>Nephropoidea</taxon>
        <taxon>Nephropidae</taxon>
        <taxon>Homarus</taxon>
    </lineage>
</organism>
<dbReference type="PANTHER" id="PTHR48020">
    <property type="entry name" value="PROTON MYO-INOSITOL COTRANSPORTER"/>
    <property type="match status" value="1"/>
</dbReference>
<dbReference type="AlphaFoldDB" id="A0A8J5KFQ8"/>